<comment type="caution">
    <text evidence="1">The sequence shown here is derived from an EMBL/GenBank/DDBJ whole genome shotgun (WGS) entry which is preliminary data.</text>
</comment>
<dbReference type="PATRIC" id="fig|1305737.6.peg.1989"/>
<proteinExistence type="predicted"/>
<reference evidence="1 2" key="1">
    <citation type="submission" date="2015-09" db="EMBL/GenBank/DDBJ databases">
        <title>Identification and resolution of microdiversity through metagenomic sequencing of parallel consortia.</title>
        <authorList>
            <person name="Nelson W.C."/>
            <person name="Romine M.F."/>
            <person name="Lindemann S.R."/>
        </authorList>
    </citation>
    <scope>NUCLEOTIDE SEQUENCE [LARGE SCALE GENOMIC DNA]</scope>
    <source>
        <strain evidence="1">HL-49</strain>
    </source>
</reference>
<organism evidence="1 2">
    <name type="scientific">Algoriphagus marincola HL-49</name>
    <dbReference type="NCBI Taxonomy" id="1305737"/>
    <lineage>
        <taxon>Bacteria</taxon>
        <taxon>Pseudomonadati</taxon>
        <taxon>Bacteroidota</taxon>
        <taxon>Cytophagia</taxon>
        <taxon>Cytophagales</taxon>
        <taxon>Cyclobacteriaceae</taxon>
        <taxon>Algoriphagus</taxon>
    </lineage>
</organism>
<dbReference type="STRING" id="1305737.GCA_000526355_03625"/>
<protein>
    <recommendedName>
        <fullName evidence="3">Lipoprotein</fullName>
    </recommendedName>
</protein>
<dbReference type="PROSITE" id="PS51257">
    <property type="entry name" value="PROKAR_LIPOPROTEIN"/>
    <property type="match status" value="1"/>
</dbReference>
<evidence type="ECO:0000313" key="2">
    <source>
        <dbReference type="Proteomes" id="UP000050421"/>
    </source>
</evidence>
<accession>A0A0P7YAU4</accession>
<sequence>MMKSPKTLQSKGSLRIQTPFFLFLLVSFACSEKRDVINDSAKEGLIQTTIDTVFVEPTQSSQLGTFYLKDDALFYVDNAYGIIEEFSIEGRSKGIKKRELDGPEELQGISELIPTKAGFIIRHDWGFYQYDSEWEYVGKSVFQSASTVSYEEMLDNPKGEYIEMYELLHHNPKTTEIADGHLVIKLDVEHPLFNAFTTRSYYRDSRVLGKVNPFNGMMVEMLGTRPDSYEEYEYIPFHVMLDYHWTSDNSIYVTYEADSLIYVYDTSWNLKDSFGEAGIGMNTDYVESQTLDVAFDVKYFNYARNREGFYKDIYVDEEEGLVFRTYRQGSDRQDLLDETGNPLRLQIYRNKKLMEDFSVPGRFRILGKVGERYVADGYYDEQNEKQGFYLLNLN</sequence>
<name>A0A0P7YAU4_9BACT</name>
<evidence type="ECO:0008006" key="3">
    <source>
        <dbReference type="Google" id="ProtNLM"/>
    </source>
</evidence>
<dbReference type="EMBL" id="LJXT01000032">
    <property type="protein sequence ID" value="KPQ17294.1"/>
    <property type="molecule type" value="Genomic_DNA"/>
</dbReference>
<gene>
    <name evidence="1" type="ORF">HLUCCX10_06620</name>
</gene>
<dbReference type="AlphaFoldDB" id="A0A0P7YAU4"/>
<evidence type="ECO:0000313" key="1">
    <source>
        <dbReference type="EMBL" id="KPQ17294.1"/>
    </source>
</evidence>
<dbReference type="Proteomes" id="UP000050421">
    <property type="component" value="Unassembled WGS sequence"/>
</dbReference>
<dbReference type="OrthoDB" id="1007219at2"/>